<dbReference type="OrthoDB" id="1441538at2"/>
<evidence type="ECO:0000313" key="2">
    <source>
        <dbReference type="Proteomes" id="UP000326979"/>
    </source>
</evidence>
<dbReference type="InterPro" id="IPR027443">
    <property type="entry name" value="IPNS-like_sf"/>
</dbReference>
<evidence type="ECO:0000313" key="1">
    <source>
        <dbReference type="EMBL" id="MPY42416.1"/>
    </source>
</evidence>
<dbReference type="Gene3D" id="2.60.120.330">
    <property type="entry name" value="B-lactam Antibiotic, Isopenicillin N Synthase, Chain"/>
    <property type="match status" value="1"/>
</dbReference>
<gene>
    <name evidence="1" type="ORF">FNH04_21660</name>
</gene>
<proteinExistence type="predicted"/>
<comment type="caution">
    <text evidence="1">The sequence shown here is derived from an EMBL/GenBank/DDBJ whole genome shotgun (WGS) entry which is preliminary data.</text>
</comment>
<sequence>MYLRNQEFDPQGRSLPNYVALDKQYDADRMRSELADLSSRSGISLSAASGRRVVPLRNIGGDAYRTDSGGPSLLGFQDTPWISHLPYFRQILEELPAPVRAARLWAVGPGTRDMTLQSAKMGPPWGLCRVHLPVTGSPGARAVFFGEHWHWPPGTLWFAAAWREYALANSDSSDLVHLIVDLCHTSELGNLFPSELRKKLAGRHALRLRPAIPLLESDAAKYRCSFDLPESFSNWETPGYRILSEKSGVTVPAEIEFPSGAPVLKLAGRPFAALEYLGEGEFRLQGWSDERTIQVREPAPATVLLHLREGTAAYTVDCPAVQRHST</sequence>
<accession>A0A5N8W686</accession>
<organism evidence="1 2">
    <name type="scientific">Streptomyces phyllanthi</name>
    <dbReference type="NCBI Taxonomy" id="1803180"/>
    <lineage>
        <taxon>Bacteria</taxon>
        <taxon>Bacillati</taxon>
        <taxon>Actinomycetota</taxon>
        <taxon>Actinomycetes</taxon>
        <taxon>Kitasatosporales</taxon>
        <taxon>Streptomycetaceae</taxon>
        <taxon>Streptomyces</taxon>
    </lineage>
</organism>
<dbReference type="EMBL" id="VJZE01000151">
    <property type="protein sequence ID" value="MPY42416.1"/>
    <property type="molecule type" value="Genomic_DNA"/>
</dbReference>
<reference evidence="1 2" key="1">
    <citation type="submission" date="2019-07" db="EMBL/GenBank/DDBJ databases">
        <title>New species of Amycolatopsis and Streptomyces.</title>
        <authorList>
            <person name="Duangmal K."/>
            <person name="Teo W.F.A."/>
            <person name="Lipun K."/>
        </authorList>
    </citation>
    <scope>NUCLEOTIDE SEQUENCE [LARGE SCALE GENOMIC DNA]</scope>
    <source>
        <strain evidence="1 2">TISTR 2346</strain>
    </source>
</reference>
<keyword evidence="2" id="KW-1185">Reference proteome</keyword>
<protein>
    <submittedName>
        <fullName evidence="1">Uncharacterized protein</fullName>
    </submittedName>
</protein>
<dbReference type="Proteomes" id="UP000326979">
    <property type="component" value="Unassembled WGS sequence"/>
</dbReference>
<name>A0A5N8W686_9ACTN</name>
<dbReference type="SUPFAM" id="SSF51197">
    <property type="entry name" value="Clavaminate synthase-like"/>
    <property type="match status" value="1"/>
</dbReference>
<dbReference type="AlphaFoldDB" id="A0A5N8W686"/>